<keyword evidence="3" id="KW-1185">Reference proteome</keyword>
<protein>
    <submittedName>
        <fullName evidence="2">Uncharacterized protein</fullName>
    </submittedName>
</protein>
<reference evidence="2 3" key="1">
    <citation type="submission" date="2020-07" db="EMBL/GenBank/DDBJ databases">
        <title>Comparative genomics of pyrophilous fungi reveals a link between fire events and developmental genes.</title>
        <authorList>
            <consortium name="DOE Joint Genome Institute"/>
            <person name="Steindorff A.S."/>
            <person name="Carver A."/>
            <person name="Calhoun S."/>
            <person name="Stillman K."/>
            <person name="Liu H."/>
            <person name="Lipzen A."/>
            <person name="Pangilinan J."/>
            <person name="Labutti K."/>
            <person name="Bruns T.D."/>
            <person name="Grigoriev I.V."/>
        </authorList>
    </citation>
    <scope>NUCLEOTIDE SEQUENCE [LARGE SCALE GENOMIC DNA]</scope>
    <source>
        <strain evidence="2 3">CBS 144469</strain>
    </source>
</reference>
<evidence type="ECO:0000313" key="3">
    <source>
        <dbReference type="Proteomes" id="UP000521943"/>
    </source>
</evidence>
<feature type="region of interest" description="Disordered" evidence="1">
    <location>
        <begin position="1"/>
        <end position="20"/>
    </location>
</feature>
<accession>A0A8H6HXT6</accession>
<feature type="compositionally biased region" description="Basic and acidic residues" evidence="1">
    <location>
        <begin position="411"/>
        <end position="426"/>
    </location>
</feature>
<evidence type="ECO:0000256" key="1">
    <source>
        <dbReference type="SAM" id="MobiDB-lite"/>
    </source>
</evidence>
<proteinExistence type="predicted"/>
<organism evidence="2 3">
    <name type="scientific">Ephemerocybe angulata</name>
    <dbReference type="NCBI Taxonomy" id="980116"/>
    <lineage>
        <taxon>Eukaryota</taxon>
        <taxon>Fungi</taxon>
        <taxon>Dikarya</taxon>
        <taxon>Basidiomycota</taxon>
        <taxon>Agaricomycotina</taxon>
        <taxon>Agaricomycetes</taxon>
        <taxon>Agaricomycetidae</taxon>
        <taxon>Agaricales</taxon>
        <taxon>Agaricineae</taxon>
        <taxon>Psathyrellaceae</taxon>
        <taxon>Ephemerocybe</taxon>
    </lineage>
</organism>
<feature type="region of interest" description="Disordered" evidence="1">
    <location>
        <begin position="299"/>
        <end position="381"/>
    </location>
</feature>
<comment type="caution">
    <text evidence="2">The sequence shown here is derived from an EMBL/GenBank/DDBJ whole genome shotgun (WGS) entry which is preliminary data.</text>
</comment>
<dbReference type="Proteomes" id="UP000521943">
    <property type="component" value="Unassembled WGS sequence"/>
</dbReference>
<dbReference type="EMBL" id="JACGCI010000038">
    <property type="protein sequence ID" value="KAF6753751.1"/>
    <property type="molecule type" value="Genomic_DNA"/>
</dbReference>
<sequence length="435" mass="47970">MTSTYPRYLPTDGPLPSGTKERHGVLRRFSVCDESIAIFTATVIASALQLWSSRERGKFVQFVYQLVDFAVAPRGSDTSTALPAGSASFYGGVGGAGAGADGAPIRVCAKNSRTVAWLVAKIQDALAGAVMGDAYDLFEEIRLMCYSTHLADLYAVGAVEQQSLMRLIDKSLIANLQYGTDYFCFLRLFEFVLMRAMSNEGRHIDAIDYKEIHRQVGEICRARGIDGRLFEARCLEETIVVLYVDAQYGSDRFEGRVPSEAVVEQEQNELCMELLRVASQPEILPIDLTNLEVFETSDCSADSGHERNGEHGASLMPAFEYHPPSKPRDNKGRPSRLPGWPEDIEDADMLDLTVESPPPPTRATRTWPPAEAQATSLWAPEATASSTASLMDRYIGSQSHQRNEAGTARLESNEPPRKKTRTDHFHSGSYGRFGV</sequence>
<feature type="region of interest" description="Disordered" evidence="1">
    <location>
        <begin position="394"/>
        <end position="435"/>
    </location>
</feature>
<name>A0A8H6HXT6_9AGAR</name>
<gene>
    <name evidence="2" type="ORF">DFP72DRAFT_1069321</name>
</gene>
<evidence type="ECO:0000313" key="2">
    <source>
        <dbReference type="EMBL" id="KAF6753751.1"/>
    </source>
</evidence>
<dbReference type="AlphaFoldDB" id="A0A8H6HXT6"/>